<evidence type="ECO:0000313" key="1">
    <source>
        <dbReference type="Proteomes" id="UP000887579"/>
    </source>
</evidence>
<proteinExistence type="predicted"/>
<evidence type="ECO:0000313" key="2">
    <source>
        <dbReference type="WBParaSite" id="ES5_v2.g720.t1"/>
    </source>
</evidence>
<dbReference type="WBParaSite" id="ES5_v2.g720.t1">
    <property type="protein sequence ID" value="ES5_v2.g720.t1"/>
    <property type="gene ID" value="ES5_v2.g720"/>
</dbReference>
<dbReference type="Proteomes" id="UP000887579">
    <property type="component" value="Unplaced"/>
</dbReference>
<accession>A0AC34GRI8</accession>
<protein>
    <submittedName>
        <fullName evidence="2">Uncharacterized protein</fullName>
    </submittedName>
</protein>
<sequence>MSFENVKKRWLPELLHHCPSAPIILVGTKKDLRDDPERLTLSISSAEGQQLANDINAIKYLECSAFTQFGLKDIFDEAICAAIFPSKEKLKNRKKSCVVM</sequence>
<organism evidence="1 2">
    <name type="scientific">Panagrolaimus sp. ES5</name>
    <dbReference type="NCBI Taxonomy" id="591445"/>
    <lineage>
        <taxon>Eukaryota</taxon>
        <taxon>Metazoa</taxon>
        <taxon>Ecdysozoa</taxon>
        <taxon>Nematoda</taxon>
        <taxon>Chromadorea</taxon>
        <taxon>Rhabditida</taxon>
        <taxon>Tylenchina</taxon>
        <taxon>Panagrolaimomorpha</taxon>
        <taxon>Panagrolaimoidea</taxon>
        <taxon>Panagrolaimidae</taxon>
        <taxon>Panagrolaimus</taxon>
    </lineage>
</organism>
<reference evidence="2" key="1">
    <citation type="submission" date="2022-11" db="UniProtKB">
        <authorList>
            <consortium name="WormBaseParasite"/>
        </authorList>
    </citation>
    <scope>IDENTIFICATION</scope>
</reference>
<name>A0AC34GRI8_9BILA</name>